<feature type="compositionally biased region" description="Basic and acidic residues" evidence="1">
    <location>
        <begin position="96"/>
        <end position="109"/>
    </location>
</feature>
<evidence type="ECO:0000313" key="3">
    <source>
        <dbReference type="Proteomes" id="UP000518266"/>
    </source>
</evidence>
<proteinExistence type="predicted"/>
<name>A0A7J5XLI6_DISMA</name>
<feature type="compositionally biased region" description="Low complexity" evidence="1">
    <location>
        <begin position="174"/>
        <end position="192"/>
    </location>
</feature>
<dbReference type="Proteomes" id="UP000518266">
    <property type="component" value="Unassembled WGS sequence"/>
</dbReference>
<gene>
    <name evidence="2" type="ORF">F7725_009734</name>
</gene>
<comment type="caution">
    <text evidence="2">The sequence shown here is derived from an EMBL/GenBank/DDBJ whole genome shotgun (WGS) entry which is preliminary data.</text>
</comment>
<feature type="region of interest" description="Disordered" evidence="1">
    <location>
        <begin position="21"/>
        <end position="192"/>
    </location>
</feature>
<organism evidence="2 3">
    <name type="scientific">Dissostichus mawsoni</name>
    <name type="common">Antarctic cod</name>
    <dbReference type="NCBI Taxonomy" id="36200"/>
    <lineage>
        <taxon>Eukaryota</taxon>
        <taxon>Metazoa</taxon>
        <taxon>Chordata</taxon>
        <taxon>Craniata</taxon>
        <taxon>Vertebrata</taxon>
        <taxon>Euteleostomi</taxon>
        <taxon>Actinopterygii</taxon>
        <taxon>Neopterygii</taxon>
        <taxon>Teleostei</taxon>
        <taxon>Neoteleostei</taxon>
        <taxon>Acanthomorphata</taxon>
        <taxon>Eupercaria</taxon>
        <taxon>Perciformes</taxon>
        <taxon>Notothenioidei</taxon>
        <taxon>Nototheniidae</taxon>
        <taxon>Dissostichus</taxon>
    </lineage>
</organism>
<dbReference type="AlphaFoldDB" id="A0A7J5XLI6"/>
<evidence type="ECO:0000313" key="2">
    <source>
        <dbReference type="EMBL" id="KAF3837966.1"/>
    </source>
</evidence>
<accession>A0A7J5XLI6</accession>
<reference evidence="2 3" key="1">
    <citation type="submission" date="2020-03" db="EMBL/GenBank/DDBJ databases">
        <title>Dissostichus mawsoni Genome sequencing and assembly.</title>
        <authorList>
            <person name="Park H."/>
        </authorList>
    </citation>
    <scope>NUCLEOTIDE SEQUENCE [LARGE SCALE GENOMIC DNA]</scope>
    <source>
        <strain evidence="2">DM0001</strain>
        <tissue evidence="2">Muscle</tissue>
    </source>
</reference>
<dbReference type="EMBL" id="JAAKFY010000022">
    <property type="protein sequence ID" value="KAF3837966.1"/>
    <property type="molecule type" value="Genomic_DNA"/>
</dbReference>
<keyword evidence="3" id="KW-1185">Reference proteome</keyword>
<feature type="compositionally biased region" description="Acidic residues" evidence="1">
    <location>
        <begin position="34"/>
        <end position="44"/>
    </location>
</feature>
<dbReference type="Pfam" id="PF05110">
    <property type="entry name" value="AF-4"/>
    <property type="match status" value="1"/>
</dbReference>
<protein>
    <submittedName>
        <fullName evidence="2">Uncharacterized protein</fullName>
    </submittedName>
</protein>
<evidence type="ECO:0000256" key="1">
    <source>
        <dbReference type="SAM" id="MobiDB-lite"/>
    </source>
</evidence>
<sequence>MPLHPVGQDVQLVELVKSRRVLHAASGSSSESESSSESDTDESESSSSDSEYNQASRTHTPEPGQRESQGQAEPEGLRGGSEVKDEDVTGPVVRAGGHDPEEDHHREETAQTDGEVKQCGGESEPDVEQNKPAEPCSEGEGPVASSLPGASKPPEATQQTPSGKTAPRKEPRSATNTNNNTATPPAALQQTPAPIPAVSVNQLGMAGSHCLTLGLRWCPPPGTHGPQRQQRYHQQDCRRVLAYTFRTPFL</sequence>